<keyword evidence="2 4" id="KW-0807">Transducer</keyword>
<dbReference type="GO" id="GO:0006935">
    <property type="term" value="P:chemotaxis"/>
    <property type="evidence" value="ECO:0007669"/>
    <property type="project" value="UniProtKB-ARBA"/>
</dbReference>
<comment type="similarity">
    <text evidence="3">Belongs to the methyl-accepting chemotaxis (MCP) protein family.</text>
</comment>
<dbReference type="AlphaFoldDB" id="A0A4Q5KKQ3"/>
<dbReference type="PROSITE" id="PS50885">
    <property type="entry name" value="HAMP"/>
    <property type="match status" value="1"/>
</dbReference>
<dbReference type="RefSeq" id="WP_130087720.1">
    <property type="nucleotide sequence ID" value="NZ_SEZJ01000010.1"/>
</dbReference>
<dbReference type="PROSITE" id="PS50111">
    <property type="entry name" value="CHEMOTAXIS_TRANSDUC_2"/>
    <property type="match status" value="1"/>
</dbReference>
<protein>
    <submittedName>
        <fullName evidence="8">Methyl-accepting chemotaxis protein</fullName>
    </submittedName>
</protein>
<gene>
    <name evidence="8" type="ORF">ERW49_12620</name>
</gene>
<dbReference type="GeneID" id="56275904"/>
<evidence type="ECO:0000313" key="9">
    <source>
        <dbReference type="Proteomes" id="UP000293465"/>
    </source>
</evidence>
<evidence type="ECO:0000313" key="8">
    <source>
        <dbReference type="EMBL" id="RYU45829.1"/>
    </source>
</evidence>
<dbReference type="Proteomes" id="UP000293465">
    <property type="component" value="Unassembled WGS sequence"/>
</dbReference>
<dbReference type="PANTHER" id="PTHR32089">
    <property type="entry name" value="METHYL-ACCEPTING CHEMOTAXIS PROTEIN MCPB"/>
    <property type="match status" value="1"/>
</dbReference>
<evidence type="ECO:0000256" key="3">
    <source>
        <dbReference type="ARBA" id="ARBA00029447"/>
    </source>
</evidence>
<evidence type="ECO:0000256" key="1">
    <source>
        <dbReference type="ARBA" id="ARBA00004370"/>
    </source>
</evidence>
<reference evidence="8 9" key="1">
    <citation type="submission" date="2019-02" db="EMBL/GenBank/DDBJ databases">
        <title>Genome sequences of Aliivibrio finisterrensis strains from farmed Atlantic salmon.</title>
        <authorList>
            <person name="Bowman J.P."/>
        </authorList>
    </citation>
    <scope>NUCLEOTIDE SEQUENCE [LARGE SCALE GENOMIC DNA]</scope>
    <source>
        <strain evidence="8 9">A32</strain>
    </source>
</reference>
<organism evidence="8 9">
    <name type="scientific">Aliivibrio finisterrensis</name>
    <dbReference type="NCBI Taxonomy" id="511998"/>
    <lineage>
        <taxon>Bacteria</taxon>
        <taxon>Pseudomonadati</taxon>
        <taxon>Pseudomonadota</taxon>
        <taxon>Gammaproteobacteria</taxon>
        <taxon>Vibrionales</taxon>
        <taxon>Vibrionaceae</taxon>
        <taxon>Aliivibrio</taxon>
    </lineage>
</organism>
<dbReference type="GO" id="GO:0007165">
    <property type="term" value="P:signal transduction"/>
    <property type="evidence" value="ECO:0007669"/>
    <property type="project" value="UniProtKB-KW"/>
</dbReference>
<evidence type="ECO:0000259" key="6">
    <source>
        <dbReference type="PROSITE" id="PS50111"/>
    </source>
</evidence>
<dbReference type="Pfam" id="PF00015">
    <property type="entry name" value="MCPsignal"/>
    <property type="match status" value="1"/>
</dbReference>
<sequence>MNQSFLIKTSLNKPLLTLLSIPVIVSLVLFAIVAFLINSRNAIVENNIIQTGQRATLSSEIEQLRFYWQEIRVHNRDTMSEAGDEMLKAQIGLHDAFVTADQHIETSILTSKMLSQDGRADLQRLQALFSDYENSLNISIDLLITLHQAYLDTPEFWQPLISMLTSASRIYGNTDPEWDTLSLSFSTDIEKFYDALSRIVSGRDLAEQTIANTHLTSINAFLTKYNHIEAINNFKTQTFSQYENLYYLAIDTITKTKNESKMRSAIVGDATKIISATGLRQIKHTQNLSQQSLNASQNVQHTQIWSWFGAALLSSIIAFLLARSLNSVLSRISATISAMAQQHLATPTHLSGSNELAVLAMNLDSSISNMAKMVSAVREQSNDVASSSTELACVMTQSSSNAEEQSAQIEQIAAAVTELSASSNLVASSAKNTEVQATDAASLCQLGQEIAEQNKSRADDLTEQLTETALVVENLRTHCVSIEEVATVINNISEQTNLLALNAAIEAARAGEMGRGFAVVADEVRNLAGKTQQSTVHIQKIISELQAHSVDASEKVDLCLDTITVTRETSIQSYEHLTDINTAIQSIYSNSTEMASAALQQSNAVEEISGTVVGIKDIINQNVTGIEESSKASNFLSELAEKQRSQLELFTVN</sequence>
<dbReference type="InterPro" id="IPR004089">
    <property type="entry name" value="MCPsignal_dom"/>
</dbReference>
<keyword evidence="5" id="KW-0472">Membrane</keyword>
<accession>A0A4Q5KKQ3</accession>
<feature type="domain" description="HAMP" evidence="7">
    <location>
        <begin position="323"/>
        <end position="375"/>
    </location>
</feature>
<dbReference type="Gene3D" id="1.10.287.950">
    <property type="entry name" value="Methyl-accepting chemotaxis protein"/>
    <property type="match status" value="1"/>
</dbReference>
<evidence type="ECO:0000256" key="2">
    <source>
        <dbReference type="ARBA" id="ARBA00023224"/>
    </source>
</evidence>
<dbReference type="GO" id="GO:0016020">
    <property type="term" value="C:membrane"/>
    <property type="evidence" value="ECO:0007669"/>
    <property type="project" value="UniProtKB-SubCell"/>
</dbReference>
<evidence type="ECO:0000256" key="4">
    <source>
        <dbReference type="PROSITE-ProRule" id="PRU00284"/>
    </source>
</evidence>
<comment type="subcellular location">
    <subcellularLocation>
        <location evidence="1">Membrane</location>
    </subcellularLocation>
</comment>
<dbReference type="OrthoDB" id="7054443at2"/>
<dbReference type="SMART" id="SM00283">
    <property type="entry name" value="MA"/>
    <property type="match status" value="1"/>
</dbReference>
<name>A0A4Q5KKQ3_9GAMM</name>
<keyword evidence="5" id="KW-1133">Transmembrane helix</keyword>
<keyword evidence="5" id="KW-0812">Transmembrane</keyword>
<dbReference type="FunFam" id="1.10.287.950:FF:000001">
    <property type="entry name" value="Methyl-accepting chemotaxis sensory transducer"/>
    <property type="match status" value="1"/>
</dbReference>
<evidence type="ECO:0000259" key="7">
    <source>
        <dbReference type="PROSITE" id="PS50885"/>
    </source>
</evidence>
<feature type="transmembrane region" description="Helical" evidence="5">
    <location>
        <begin position="15"/>
        <end position="37"/>
    </location>
</feature>
<evidence type="ECO:0000256" key="5">
    <source>
        <dbReference type="SAM" id="Phobius"/>
    </source>
</evidence>
<dbReference type="EMBL" id="SEZJ01000010">
    <property type="protein sequence ID" value="RYU45829.1"/>
    <property type="molecule type" value="Genomic_DNA"/>
</dbReference>
<dbReference type="InterPro" id="IPR003660">
    <property type="entry name" value="HAMP_dom"/>
</dbReference>
<feature type="transmembrane region" description="Helical" evidence="5">
    <location>
        <begin position="304"/>
        <end position="322"/>
    </location>
</feature>
<proteinExistence type="inferred from homology"/>
<dbReference type="SUPFAM" id="SSF58104">
    <property type="entry name" value="Methyl-accepting chemotaxis protein (MCP) signaling domain"/>
    <property type="match status" value="1"/>
</dbReference>
<dbReference type="PANTHER" id="PTHR32089:SF33">
    <property type="entry name" value="TOXIN COREGULATED PILUS BIOSYNTHESIS PROTEIN I"/>
    <property type="match status" value="1"/>
</dbReference>
<feature type="domain" description="Methyl-accepting transducer" evidence="6">
    <location>
        <begin position="380"/>
        <end position="616"/>
    </location>
</feature>
<comment type="caution">
    <text evidence="8">The sequence shown here is derived from an EMBL/GenBank/DDBJ whole genome shotgun (WGS) entry which is preliminary data.</text>
</comment>